<dbReference type="PANTHER" id="PTHR11552:SF147">
    <property type="entry name" value="CHOLINE DEHYDROGENASE, MITOCHONDRIAL"/>
    <property type="match status" value="1"/>
</dbReference>
<feature type="domain" description="Glucose-methanol-choline oxidoreductase C-terminal" evidence="3">
    <location>
        <begin position="26"/>
        <end position="152"/>
    </location>
</feature>
<keyword evidence="5" id="KW-1185">Reference proteome</keyword>
<dbReference type="OrthoDB" id="269227at2759"/>
<evidence type="ECO:0000256" key="2">
    <source>
        <dbReference type="ARBA" id="ARBA00010790"/>
    </source>
</evidence>
<dbReference type="AlphaFoldDB" id="A0A9P8AA71"/>
<dbReference type="Gene3D" id="3.30.560.10">
    <property type="entry name" value="Glucose Oxidase, domain 3"/>
    <property type="match status" value="1"/>
</dbReference>
<gene>
    <name evidence="4" type="ORF">E1B28_006608</name>
</gene>
<dbReference type="EMBL" id="CM032183">
    <property type="protein sequence ID" value="KAG7095924.1"/>
    <property type="molecule type" value="Genomic_DNA"/>
</dbReference>
<dbReference type="Pfam" id="PF05199">
    <property type="entry name" value="GMC_oxred_C"/>
    <property type="match status" value="1"/>
</dbReference>
<comment type="similarity">
    <text evidence="2">Belongs to the GMC oxidoreductase family.</text>
</comment>
<proteinExistence type="inferred from homology"/>
<evidence type="ECO:0000313" key="5">
    <source>
        <dbReference type="Proteomes" id="UP001049176"/>
    </source>
</evidence>
<protein>
    <recommendedName>
        <fullName evidence="3">Glucose-methanol-choline oxidoreductase C-terminal domain-containing protein</fullName>
    </recommendedName>
</protein>
<dbReference type="GO" id="GO:0016614">
    <property type="term" value="F:oxidoreductase activity, acting on CH-OH group of donors"/>
    <property type="evidence" value="ECO:0007669"/>
    <property type="project" value="InterPro"/>
</dbReference>
<dbReference type="SUPFAM" id="SSF54373">
    <property type="entry name" value="FAD-linked reductases, C-terminal domain"/>
    <property type="match status" value="1"/>
</dbReference>
<accession>A0A9P8AA71</accession>
<dbReference type="Proteomes" id="UP001049176">
    <property type="component" value="Chromosome 3"/>
</dbReference>
<sequence length="165" mass="17430">MTTQNGNLNPPPQKFFFSAPATLLTPTSRGTITINTTEPFDQPIINFGCLTTPFDLFALRESVKSIWRFVSAAAWKGCILGPAVTISPSSSDAELESYIRANAAPNYHVVGTASMSPKGAHHGVVDPDLKVKGATNLRVIDASILPFCTGGEHNGPRGCCGRVGG</sequence>
<name>A0A9P8AA71_9AGAR</name>
<dbReference type="InterPro" id="IPR007867">
    <property type="entry name" value="GMC_OxRtase_C"/>
</dbReference>
<dbReference type="InterPro" id="IPR012132">
    <property type="entry name" value="GMC_OxRdtase"/>
</dbReference>
<comment type="cofactor">
    <cofactor evidence="1">
        <name>FAD</name>
        <dbReference type="ChEBI" id="CHEBI:57692"/>
    </cofactor>
</comment>
<evidence type="ECO:0000256" key="1">
    <source>
        <dbReference type="ARBA" id="ARBA00001974"/>
    </source>
</evidence>
<dbReference type="SUPFAM" id="SSF51905">
    <property type="entry name" value="FAD/NAD(P)-binding domain"/>
    <property type="match status" value="1"/>
</dbReference>
<dbReference type="GeneID" id="66075684"/>
<dbReference type="GO" id="GO:0050660">
    <property type="term" value="F:flavin adenine dinucleotide binding"/>
    <property type="evidence" value="ECO:0007669"/>
    <property type="project" value="InterPro"/>
</dbReference>
<evidence type="ECO:0000313" key="4">
    <source>
        <dbReference type="EMBL" id="KAG7095924.1"/>
    </source>
</evidence>
<dbReference type="InterPro" id="IPR036188">
    <property type="entry name" value="FAD/NAD-bd_sf"/>
</dbReference>
<comment type="caution">
    <text evidence="4">The sequence shown here is derived from an EMBL/GenBank/DDBJ whole genome shotgun (WGS) entry which is preliminary data.</text>
</comment>
<organism evidence="4 5">
    <name type="scientific">Marasmius oreades</name>
    <name type="common">fairy-ring Marasmius</name>
    <dbReference type="NCBI Taxonomy" id="181124"/>
    <lineage>
        <taxon>Eukaryota</taxon>
        <taxon>Fungi</taxon>
        <taxon>Dikarya</taxon>
        <taxon>Basidiomycota</taxon>
        <taxon>Agaricomycotina</taxon>
        <taxon>Agaricomycetes</taxon>
        <taxon>Agaricomycetidae</taxon>
        <taxon>Agaricales</taxon>
        <taxon>Marasmiineae</taxon>
        <taxon>Marasmiaceae</taxon>
        <taxon>Marasmius</taxon>
    </lineage>
</organism>
<dbReference type="Gene3D" id="3.50.50.60">
    <property type="entry name" value="FAD/NAD(P)-binding domain"/>
    <property type="match status" value="1"/>
</dbReference>
<dbReference type="KEGG" id="more:E1B28_006608"/>
<dbReference type="RefSeq" id="XP_043012394.1">
    <property type="nucleotide sequence ID" value="XM_043151300.1"/>
</dbReference>
<evidence type="ECO:0000259" key="3">
    <source>
        <dbReference type="Pfam" id="PF05199"/>
    </source>
</evidence>
<reference evidence="4" key="1">
    <citation type="journal article" date="2021" name="Genome Biol. Evol.">
        <title>The assembled and annotated genome of the fairy-ring fungus Marasmius oreades.</title>
        <authorList>
            <person name="Hiltunen M."/>
            <person name="Ament-Velasquez S.L."/>
            <person name="Johannesson H."/>
        </authorList>
    </citation>
    <scope>NUCLEOTIDE SEQUENCE</scope>
    <source>
        <strain evidence="4">03SP1</strain>
    </source>
</reference>
<dbReference type="PANTHER" id="PTHR11552">
    <property type="entry name" value="GLUCOSE-METHANOL-CHOLINE GMC OXIDOREDUCTASE"/>
    <property type="match status" value="1"/>
</dbReference>